<evidence type="ECO:0000313" key="3">
    <source>
        <dbReference type="EMBL" id="ETS63451.1"/>
    </source>
</evidence>
<comment type="caution">
    <text evidence="3">The sequence shown here is derived from an EMBL/GenBank/DDBJ whole genome shotgun (WGS) entry which is preliminary data.</text>
</comment>
<dbReference type="OrthoDB" id="39175at2759"/>
<dbReference type="HOGENOM" id="CLU_285934_0_0_1"/>
<feature type="compositionally biased region" description="Low complexity" evidence="1">
    <location>
        <begin position="463"/>
        <end position="480"/>
    </location>
</feature>
<gene>
    <name evidence="3" type="ORF">PaG_01735</name>
</gene>
<evidence type="ECO:0000313" key="4">
    <source>
        <dbReference type="Proteomes" id="UP000019462"/>
    </source>
</evidence>
<protein>
    <recommendedName>
        <fullName evidence="2">Zn(2)-C6 fungal-type domain-containing protein</fullName>
    </recommendedName>
</protein>
<dbReference type="Proteomes" id="UP000019462">
    <property type="component" value="Unassembled WGS sequence"/>
</dbReference>
<proteinExistence type="predicted"/>
<dbReference type="PANTHER" id="PTHR47431">
    <property type="entry name" value="ZN(II)2CYS6 TRANSCRIPTION FACTOR (EUROFUNG)-RELATED"/>
    <property type="match status" value="1"/>
</dbReference>
<dbReference type="GO" id="GO:0000981">
    <property type="term" value="F:DNA-binding transcription factor activity, RNA polymerase II-specific"/>
    <property type="evidence" value="ECO:0007669"/>
    <property type="project" value="InterPro"/>
</dbReference>
<dbReference type="CDD" id="cd12148">
    <property type="entry name" value="fungal_TF_MHR"/>
    <property type="match status" value="1"/>
</dbReference>
<feature type="region of interest" description="Disordered" evidence="1">
    <location>
        <begin position="424"/>
        <end position="528"/>
    </location>
</feature>
<feature type="compositionally biased region" description="Basic and acidic residues" evidence="1">
    <location>
        <begin position="1037"/>
        <end position="1052"/>
    </location>
</feature>
<keyword evidence="4" id="KW-1185">Reference proteome</keyword>
<dbReference type="EMBL" id="AWNI01000008">
    <property type="protein sequence ID" value="ETS63451.1"/>
    <property type="molecule type" value="Genomic_DNA"/>
</dbReference>
<evidence type="ECO:0000256" key="1">
    <source>
        <dbReference type="SAM" id="MobiDB-lite"/>
    </source>
</evidence>
<accession>W3VRN2</accession>
<dbReference type="PROSITE" id="PS50048">
    <property type="entry name" value="ZN2_CY6_FUNGAL_2"/>
    <property type="match status" value="1"/>
</dbReference>
<feature type="region of interest" description="Disordered" evidence="1">
    <location>
        <begin position="1026"/>
        <end position="1102"/>
    </location>
</feature>
<feature type="domain" description="Zn(2)-C6 fungal-type" evidence="2">
    <location>
        <begin position="366"/>
        <end position="405"/>
    </location>
</feature>
<dbReference type="PANTHER" id="PTHR47431:SF1">
    <property type="entry name" value="ZN(II)2CYS6 TRANSCRIPTION FACTOR (EUROFUNG)"/>
    <property type="match status" value="1"/>
</dbReference>
<dbReference type="GO" id="GO:0008270">
    <property type="term" value="F:zinc ion binding"/>
    <property type="evidence" value="ECO:0007669"/>
    <property type="project" value="InterPro"/>
</dbReference>
<dbReference type="InterPro" id="IPR036864">
    <property type="entry name" value="Zn2-C6_fun-type_DNA-bd_sf"/>
</dbReference>
<organism evidence="3 4">
    <name type="scientific">Moesziomyces aphidis</name>
    <name type="common">Pseudozyma aphidis</name>
    <dbReference type="NCBI Taxonomy" id="84754"/>
    <lineage>
        <taxon>Eukaryota</taxon>
        <taxon>Fungi</taxon>
        <taxon>Dikarya</taxon>
        <taxon>Basidiomycota</taxon>
        <taxon>Ustilaginomycotina</taxon>
        <taxon>Ustilaginomycetes</taxon>
        <taxon>Ustilaginales</taxon>
        <taxon>Ustilaginaceae</taxon>
        <taxon>Moesziomyces</taxon>
    </lineage>
</organism>
<dbReference type="Pfam" id="PF00172">
    <property type="entry name" value="Zn_clus"/>
    <property type="match status" value="1"/>
</dbReference>
<evidence type="ECO:0000259" key="2">
    <source>
        <dbReference type="PROSITE" id="PS50048"/>
    </source>
</evidence>
<feature type="region of interest" description="Disordered" evidence="1">
    <location>
        <begin position="49"/>
        <end position="71"/>
    </location>
</feature>
<feature type="compositionally biased region" description="Low complexity" evidence="1">
    <location>
        <begin position="1078"/>
        <end position="1095"/>
    </location>
</feature>
<dbReference type="Gene3D" id="4.10.240.10">
    <property type="entry name" value="Zn(2)-C6 fungal-type DNA-binding domain"/>
    <property type="match status" value="1"/>
</dbReference>
<dbReference type="CDD" id="cd00067">
    <property type="entry name" value="GAL4"/>
    <property type="match status" value="1"/>
</dbReference>
<dbReference type="InterPro" id="IPR001138">
    <property type="entry name" value="Zn2Cys6_DnaBD"/>
</dbReference>
<dbReference type="SUPFAM" id="SSF57701">
    <property type="entry name" value="Zn2/Cys6 DNA-binding domain"/>
    <property type="match status" value="1"/>
</dbReference>
<reference evidence="3 4" key="1">
    <citation type="journal article" date="2014" name="Genome Announc.">
        <title>Genome sequence of the basidiomycetous fungus Pseudozyma aphidis DSM70725, an efficient producer of biosurfactant mannosylerythritol lipids.</title>
        <authorList>
            <person name="Lorenz S."/>
            <person name="Guenther M."/>
            <person name="Grumaz C."/>
            <person name="Rupp S."/>
            <person name="Zibek S."/>
            <person name="Sohn K."/>
        </authorList>
    </citation>
    <scope>NUCLEOTIDE SEQUENCE [LARGE SCALE GENOMIC DNA]</scope>
    <source>
        <strain evidence="4">ATCC 32657 / CBS 517.83 / DSM 70725 / JCM 10318 / NBRC 10182 / NRRL Y-7954 / St-0401</strain>
    </source>
</reference>
<sequence length="1316" mass="142054">MLLRHGSPSGGRSAAAAMLPVTSLFPFGNGLLHIQYASALGISTSTLPRPKAKTVRRGGSSGRAGGTLSRRAISRGLHGQTVSALAKPLCIPTSHPTVLHAAIDARIRRSAGMHSCYHHLTPPTLICTLPVHSPPNSPHTTHRPPDPNKAHHRPTLQAVFPLRRIVASSHRRIPQFSLSRRHLLAIVPTYTYTHTPSCPAISSNLASQFAVFGRPVATAAGTLHHPSGAAHAMAQPPLPPAYGPAPAPASQLYVNTPRAMKEYDLNMPPHPPHPRTSWDTAPADPHAPPHPGFQHQRPTPYPQFDQRHPLDAEQPSRAGPAHPQHVPQHPHLHPHPYNPPPTANLYASSSRHQAADLHHRHVSRAACLSCRSAKRKCDGVKPVCGPCALRGVKDIFPQDDGGCDIFPQDDGGCVYVASKRGGPRFKGVKGAEATKRKLDEREKTGKVKGSRSFDHYSHDDSHSLSPPDHTSNNNSPSVSTPHDHTTHANSYPHKQFAPHAPSFDAARTGPNIFGAQVAPPDGHGPAEDAVDAFSFDRERNALTPRSLFRPDAAVGGGLFDDLTLTNFDLLQKLAPNQAAVGLSLSNFYQKLEDLPKAGVLAMSNVDEYGTIEVDMPSALLEIETASKSSVAVNSEQQARALLQDFYELVYPACPVMLPSGHLSSLAFHLSEDESSALLAAISACVALQLPQTEAKCIVKGSLLFHDPNDHETKAELLDLEHSSREEIAAYHAKSAEKLLLKKVALLARASSFPSDAAKAVGSNRFTGNDRGSAASDIELVRIKLVATHTLLAHYHYGTSNSRRAFHHALQAWNHAQALNLDSGEGAPSAPSWFSHAQKCDWARRAYWTCYTAATVMSCTGGFKPLSVTRDMPSDLGLLPDLRGDRSSWKVLVRGAQFVSRSYASLYDLDSFKNRPENKLADPANQPRDKRRGWEMIFERMQKVDADVMQYARSDPAWSDESCFAPGVGLSRRTAQFEEENEIRLSRSLRVAGKLMTSGALIILHRAQAFANARIFVAPTCGIPGACEDNSDTGSDVGSRRGGPDRLWHREAEGLPPSGKPMASGEEHSPLLEAGAKPSSSTSQSARSRSGSTLSSNAGNGSVAKSLTGSSASVGGGAVTFMACGIPSRFSGGPFEPSESLDRCRFAAGVMYLQLTHINTSTFQHGRRESMAVLPVEDSHGRENRDQWSAPSLPPFSACSLVLAAYVLLMETLHAQIAAGLEDDLDFTSDAIDESELPELSPILQPDPHRTTQIPAIAGRQAYMLAIKLRSCILHIEAALEKFSRAWEIAKGYAQEVKLLLEVNQSLFTGSAGQIKP</sequence>
<dbReference type="SMART" id="SM00066">
    <property type="entry name" value="GAL4"/>
    <property type="match status" value="1"/>
</dbReference>
<feature type="compositionally biased region" description="Basic and acidic residues" evidence="1">
    <location>
        <begin position="432"/>
        <end position="462"/>
    </location>
</feature>
<feature type="region of interest" description="Disordered" evidence="1">
    <location>
        <begin position="262"/>
        <end position="357"/>
    </location>
</feature>
<name>W3VRN2_MOEAP</name>